<evidence type="ECO:0000313" key="1">
    <source>
        <dbReference type="EMBL" id="EOA84275.1"/>
    </source>
</evidence>
<accession>R0IGA8</accession>
<gene>
    <name evidence="1" type="ORF">SETTUDRAFT_33270</name>
</gene>
<protein>
    <submittedName>
        <fullName evidence="1">Uncharacterized protein</fullName>
    </submittedName>
</protein>
<dbReference type="Proteomes" id="UP000016935">
    <property type="component" value="Unassembled WGS sequence"/>
</dbReference>
<dbReference type="HOGENOM" id="CLU_1220339_0_0_1"/>
<dbReference type="RefSeq" id="XP_008028118.1">
    <property type="nucleotide sequence ID" value="XM_008029927.1"/>
</dbReference>
<reference evidence="1 2" key="2">
    <citation type="journal article" date="2013" name="PLoS Genet.">
        <title>Comparative genome structure, secondary metabolite, and effector coding capacity across Cochliobolus pathogens.</title>
        <authorList>
            <person name="Condon B.J."/>
            <person name="Leng Y."/>
            <person name="Wu D."/>
            <person name="Bushley K.E."/>
            <person name="Ohm R.A."/>
            <person name="Otillar R."/>
            <person name="Martin J."/>
            <person name="Schackwitz W."/>
            <person name="Grimwood J."/>
            <person name="MohdZainudin N."/>
            <person name="Xue C."/>
            <person name="Wang R."/>
            <person name="Manning V.A."/>
            <person name="Dhillon B."/>
            <person name="Tu Z.J."/>
            <person name="Steffenson B.J."/>
            <person name="Salamov A."/>
            <person name="Sun H."/>
            <person name="Lowry S."/>
            <person name="LaButti K."/>
            <person name="Han J."/>
            <person name="Copeland A."/>
            <person name="Lindquist E."/>
            <person name="Barry K."/>
            <person name="Schmutz J."/>
            <person name="Baker S.E."/>
            <person name="Ciuffetti L.M."/>
            <person name="Grigoriev I.V."/>
            <person name="Zhong S."/>
            <person name="Turgeon B.G."/>
        </authorList>
    </citation>
    <scope>NUCLEOTIDE SEQUENCE [LARGE SCALE GENOMIC DNA]</scope>
    <source>
        <strain evidence="2">28A</strain>
    </source>
</reference>
<organism evidence="1 2">
    <name type="scientific">Exserohilum turcicum (strain 28A)</name>
    <name type="common">Northern leaf blight fungus</name>
    <name type="synonym">Setosphaeria turcica</name>
    <dbReference type="NCBI Taxonomy" id="671987"/>
    <lineage>
        <taxon>Eukaryota</taxon>
        <taxon>Fungi</taxon>
        <taxon>Dikarya</taxon>
        <taxon>Ascomycota</taxon>
        <taxon>Pezizomycotina</taxon>
        <taxon>Dothideomycetes</taxon>
        <taxon>Pleosporomycetidae</taxon>
        <taxon>Pleosporales</taxon>
        <taxon>Pleosporineae</taxon>
        <taxon>Pleosporaceae</taxon>
        <taxon>Exserohilum</taxon>
    </lineage>
</organism>
<proteinExistence type="predicted"/>
<reference evidence="1 2" key="1">
    <citation type="journal article" date="2012" name="PLoS Pathog.">
        <title>Diverse lifestyles and strategies of plant pathogenesis encoded in the genomes of eighteen Dothideomycetes fungi.</title>
        <authorList>
            <person name="Ohm R.A."/>
            <person name="Feau N."/>
            <person name="Henrissat B."/>
            <person name="Schoch C.L."/>
            <person name="Horwitz B.A."/>
            <person name="Barry K.W."/>
            <person name="Condon B.J."/>
            <person name="Copeland A.C."/>
            <person name="Dhillon B."/>
            <person name="Glaser F."/>
            <person name="Hesse C.N."/>
            <person name="Kosti I."/>
            <person name="LaButti K."/>
            <person name="Lindquist E.A."/>
            <person name="Lucas S."/>
            <person name="Salamov A.A."/>
            <person name="Bradshaw R.E."/>
            <person name="Ciuffetti L."/>
            <person name="Hamelin R.C."/>
            <person name="Kema G.H.J."/>
            <person name="Lawrence C."/>
            <person name="Scott J.A."/>
            <person name="Spatafora J.W."/>
            <person name="Turgeon B.G."/>
            <person name="de Wit P.J.G.M."/>
            <person name="Zhong S."/>
            <person name="Goodwin S.B."/>
            <person name="Grigoriev I.V."/>
        </authorList>
    </citation>
    <scope>NUCLEOTIDE SEQUENCE [LARGE SCALE GENOMIC DNA]</scope>
    <source>
        <strain evidence="2">28A</strain>
    </source>
</reference>
<keyword evidence="2" id="KW-1185">Reference proteome</keyword>
<evidence type="ECO:0000313" key="2">
    <source>
        <dbReference type="Proteomes" id="UP000016935"/>
    </source>
</evidence>
<dbReference type="EMBL" id="KB908814">
    <property type="protein sequence ID" value="EOA84275.1"/>
    <property type="molecule type" value="Genomic_DNA"/>
</dbReference>
<dbReference type="GeneID" id="19403746"/>
<dbReference type="AlphaFoldDB" id="R0IGA8"/>
<name>R0IGA8_EXST2</name>
<sequence>MACFRRELSRLRLHSARALFLIRPHLDMDTTASCRLHGTFASSRPASSCARGWMSFIWPFGVGNNSCVFYGASSTPRAATADHQRGRPISIPEHRTICCYCRRTLRLVNDALQSLIAQQLMPVNLCDYGVSNSGQAGDTSATNTPSSRSQFPVSMTNSRVTNEATLAPVHVHESYPQWSLVHLVVSKSLGGKKFASTPLASISARLPAAPTSIPPHAMYSLNSRESG</sequence>